<organism evidence="1 2">
    <name type="scientific">Polarella glacialis</name>
    <name type="common">Dinoflagellate</name>
    <dbReference type="NCBI Taxonomy" id="89957"/>
    <lineage>
        <taxon>Eukaryota</taxon>
        <taxon>Sar</taxon>
        <taxon>Alveolata</taxon>
        <taxon>Dinophyceae</taxon>
        <taxon>Suessiales</taxon>
        <taxon>Suessiaceae</taxon>
        <taxon>Polarella</taxon>
    </lineage>
</organism>
<feature type="non-terminal residue" evidence="1">
    <location>
        <position position="84"/>
    </location>
</feature>
<dbReference type="EMBL" id="CAJNNW010035390">
    <property type="protein sequence ID" value="CAE8727432.1"/>
    <property type="molecule type" value="Genomic_DNA"/>
</dbReference>
<dbReference type="Proteomes" id="UP000626109">
    <property type="component" value="Unassembled WGS sequence"/>
</dbReference>
<evidence type="ECO:0000313" key="2">
    <source>
        <dbReference type="Proteomes" id="UP000626109"/>
    </source>
</evidence>
<accession>A0A813LGA5</accession>
<feature type="non-terminal residue" evidence="1">
    <location>
        <position position="1"/>
    </location>
</feature>
<name>A0A813LGA5_POLGL</name>
<evidence type="ECO:0000313" key="1">
    <source>
        <dbReference type="EMBL" id="CAE8727432.1"/>
    </source>
</evidence>
<protein>
    <submittedName>
        <fullName evidence="1">Uncharacterized protein</fullName>
    </submittedName>
</protein>
<reference evidence="1" key="1">
    <citation type="submission" date="2021-02" db="EMBL/GenBank/DDBJ databases">
        <authorList>
            <person name="Dougan E. K."/>
            <person name="Rhodes N."/>
            <person name="Thang M."/>
            <person name="Chan C."/>
        </authorList>
    </citation>
    <scope>NUCLEOTIDE SEQUENCE</scope>
</reference>
<dbReference type="AlphaFoldDB" id="A0A813LGA5"/>
<proteinExistence type="predicted"/>
<comment type="caution">
    <text evidence="1">The sequence shown here is derived from an EMBL/GenBank/DDBJ whole genome shotgun (WGS) entry which is preliminary data.</text>
</comment>
<gene>
    <name evidence="1" type="ORF">PGLA2088_LOCUS44818</name>
</gene>
<sequence length="84" mass="9456">VDPGSGRMDLTALFPEWRAGRDFAAFALPHIQRAFLRREYFSSSSRPAQNPEAQELFLKDPAAFADRARACASTTLHKVYENDP</sequence>